<dbReference type="EMBL" id="BPVZ01000102">
    <property type="protein sequence ID" value="GKV33767.1"/>
    <property type="molecule type" value="Genomic_DNA"/>
</dbReference>
<dbReference type="Pfam" id="PF00078">
    <property type="entry name" value="RVT_1"/>
    <property type="match status" value="1"/>
</dbReference>
<accession>A0AAV5L9D6</accession>
<evidence type="ECO:0000256" key="1">
    <source>
        <dbReference type="SAM" id="MobiDB-lite"/>
    </source>
</evidence>
<sequence>MGVAPKAIHDVDGSEMHSEEAAVERCVNQYSPQKPPTALMEGDLSHRGIITRPAGRSGSLSPSIVTPMQHTSPLNAMETSEQAFLSAQPLDTSSTLNQLPRLQLPTATIQTELEMPCMDFEMGLLLSEQIETHLSLGRPTNRGTKRKTEFGPFEQIFKRACIRDTEASGLQCSPNQLQQALAQDRSDFHVQDQLDFFTDVDETITVRKVRRRIQQKALARQVRFQPDARYLIFQDFHPTQLSFNDPSFILVAPLVNTFPDPQGYSGGLALWWTDEVHISIFSSDKNMVDGNCSDANYNVTWHFSFIYGEPNTQLRRTIWSRVMNVRHPLEIPWLVMGDLNLVGDNYDKKGKHPPLVTDRRLLEELTSSAIPVLPKRQFRYELTWQQHKDYEGVVSHGWATDQSGPPLYCMASKISHCKKHLLNWCKHTIGNPRHAMGRLQKELDELQLEEQSETNLTRQRLLVDEINVLWSQEEAYWFQRAHTNWMLLGDGNSKYFHATASRRRQNNYIFQLKNDQGILLEGTDSILAHAYTHFQQAYASQENCNFTQIEGLIRPLVTAEMNVDLCRHVSDEEVKTTVFQMGAFKAPGVDGFPGCFFQKHWDIVGSDVCKAVQHFFTNGFMLRKMKKTKLILILKVKNPELISQYRPISLCNFTYKVIAKILANCLKVYLDDLISPFQSTFVSGRTIQDNILIAHEAFHGLHLKKSGKHGVIALKLDIQKAYDNVDWHCLENIMRAHGFCEKWIHMVMQCVSTVSYTVATSAKKISGYKIRRRSPTISHLLFVDDSLIFCRATMEEVNQLQTILQVYGDVSGQRVNFSKSVAIFSSNTPYEVSAKILIRSSGNFGGVNKMMEGNYAGKGSHPSWAWSSILKGRDIVQIGMRWNVGNGQNILIYQDNWVPTLPSFKVNSPSETHYVFSYVCELLDDKGGWDIAKLNASFSNQVSREILKIPTGACVDSLVWHHDKYALGLNPRQLRVSCFSEWWKYITGTAKQMGILSLVEQCAIICWHIWKARNEQFFEHVVLNPHQILACISAMTQECSSLLHTQLLVSPSRSQEQGKQQQPSWVKPSMGFLKVNVDASYSSQTGFAAFSMVARNFKGEICFDNSWLSVALSPLMVEATALYKAV</sequence>
<reference evidence="3 4" key="1">
    <citation type="journal article" date="2021" name="Commun. Biol.">
        <title>The genome of Shorea leprosula (Dipterocarpaceae) highlights the ecological relevance of drought in aseasonal tropical rainforests.</title>
        <authorList>
            <person name="Ng K.K.S."/>
            <person name="Kobayashi M.J."/>
            <person name="Fawcett J.A."/>
            <person name="Hatakeyama M."/>
            <person name="Paape T."/>
            <person name="Ng C.H."/>
            <person name="Ang C.C."/>
            <person name="Tnah L.H."/>
            <person name="Lee C.T."/>
            <person name="Nishiyama T."/>
            <person name="Sese J."/>
            <person name="O'Brien M.J."/>
            <person name="Copetti D."/>
            <person name="Mohd Noor M.I."/>
            <person name="Ong R.C."/>
            <person name="Putra M."/>
            <person name="Sireger I.Z."/>
            <person name="Indrioko S."/>
            <person name="Kosugi Y."/>
            <person name="Izuno A."/>
            <person name="Isagi Y."/>
            <person name="Lee S.L."/>
            <person name="Shimizu K.K."/>
        </authorList>
    </citation>
    <scope>NUCLEOTIDE SEQUENCE [LARGE SCALE GENOMIC DNA]</scope>
    <source>
        <strain evidence="3">214</strain>
    </source>
</reference>
<organism evidence="3 4">
    <name type="scientific">Rubroshorea leprosula</name>
    <dbReference type="NCBI Taxonomy" id="152421"/>
    <lineage>
        <taxon>Eukaryota</taxon>
        <taxon>Viridiplantae</taxon>
        <taxon>Streptophyta</taxon>
        <taxon>Embryophyta</taxon>
        <taxon>Tracheophyta</taxon>
        <taxon>Spermatophyta</taxon>
        <taxon>Magnoliopsida</taxon>
        <taxon>eudicotyledons</taxon>
        <taxon>Gunneridae</taxon>
        <taxon>Pentapetalae</taxon>
        <taxon>rosids</taxon>
        <taxon>malvids</taxon>
        <taxon>Malvales</taxon>
        <taxon>Dipterocarpaceae</taxon>
        <taxon>Rubroshorea</taxon>
    </lineage>
</organism>
<dbReference type="SUPFAM" id="SSF56219">
    <property type="entry name" value="DNase I-like"/>
    <property type="match status" value="1"/>
</dbReference>
<protein>
    <recommendedName>
        <fullName evidence="2">Reverse transcriptase domain-containing protein</fullName>
    </recommendedName>
</protein>
<dbReference type="Proteomes" id="UP001054252">
    <property type="component" value="Unassembled WGS sequence"/>
</dbReference>
<evidence type="ECO:0000313" key="4">
    <source>
        <dbReference type="Proteomes" id="UP001054252"/>
    </source>
</evidence>
<dbReference type="InterPro" id="IPR000477">
    <property type="entry name" value="RT_dom"/>
</dbReference>
<dbReference type="AlphaFoldDB" id="A0AAV5L9D6"/>
<proteinExistence type="predicted"/>
<dbReference type="CDD" id="cd01650">
    <property type="entry name" value="RT_nLTR_like"/>
    <property type="match status" value="1"/>
</dbReference>
<dbReference type="PANTHER" id="PTHR46890">
    <property type="entry name" value="NON-LTR RETROLELEMENT REVERSE TRANSCRIPTASE-LIKE PROTEIN-RELATED"/>
    <property type="match status" value="1"/>
</dbReference>
<feature type="region of interest" description="Disordered" evidence="1">
    <location>
        <begin position="49"/>
        <end position="70"/>
    </location>
</feature>
<comment type="caution">
    <text evidence="3">The sequence shown here is derived from an EMBL/GenBank/DDBJ whole genome shotgun (WGS) entry which is preliminary data.</text>
</comment>
<dbReference type="InterPro" id="IPR036691">
    <property type="entry name" value="Endo/exonu/phosph_ase_sf"/>
</dbReference>
<dbReference type="Gene3D" id="3.60.10.10">
    <property type="entry name" value="Endonuclease/exonuclease/phosphatase"/>
    <property type="match status" value="1"/>
</dbReference>
<keyword evidence="4" id="KW-1185">Reference proteome</keyword>
<dbReference type="InterPro" id="IPR052343">
    <property type="entry name" value="Retrotransposon-Effector_Assoc"/>
</dbReference>
<name>A0AAV5L9D6_9ROSI</name>
<feature type="compositionally biased region" description="Polar residues" evidence="1">
    <location>
        <begin position="58"/>
        <end position="70"/>
    </location>
</feature>
<dbReference type="PANTHER" id="PTHR46890:SF48">
    <property type="entry name" value="RNA-DIRECTED DNA POLYMERASE"/>
    <property type="match status" value="1"/>
</dbReference>
<evidence type="ECO:0000259" key="2">
    <source>
        <dbReference type="Pfam" id="PF00078"/>
    </source>
</evidence>
<gene>
    <name evidence="3" type="ORF">SLEP1_g42227</name>
</gene>
<evidence type="ECO:0000313" key="3">
    <source>
        <dbReference type="EMBL" id="GKV33767.1"/>
    </source>
</evidence>
<feature type="domain" description="Reverse transcriptase" evidence="2">
    <location>
        <begin position="640"/>
        <end position="823"/>
    </location>
</feature>